<gene>
    <name evidence="2" type="ORF">ACFSVL_25120</name>
</gene>
<dbReference type="RefSeq" id="WP_378308000.1">
    <property type="nucleotide sequence ID" value="NZ_JBHUKS010000017.1"/>
</dbReference>
<comment type="caution">
    <text evidence="2">The sequence shown here is derived from an EMBL/GenBank/DDBJ whole genome shotgun (WGS) entry which is preliminary data.</text>
</comment>
<accession>A0ABW5HBQ5</accession>
<organism evidence="2 3">
    <name type="scientific">Amycolatopsis silviterrae</name>
    <dbReference type="NCBI Taxonomy" id="1656914"/>
    <lineage>
        <taxon>Bacteria</taxon>
        <taxon>Bacillati</taxon>
        <taxon>Actinomycetota</taxon>
        <taxon>Actinomycetes</taxon>
        <taxon>Pseudonocardiales</taxon>
        <taxon>Pseudonocardiaceae</taxon>
        <taxon>Amycolatopsis</taxon>
    </lineage>
</organism>
<feature type="transmembrane region" description="Helical" evidence="1">
    <location>
        <begin position="80"/>
        <end position="105"/>
    </location>
</feature>
<keyword evidence="3" id="KW-1185">Reference proteome</keyword>
<keyword evidence="1" id="KW-1133">Transmembrane helix</keyword>
<name>A0ABW5HBQ5_9PSEU</name>
<keyword evidence="1" id="KW-0472">Membrane</keyword>
<evidence type="ECO:0000313" key="2">
    <source>
        <dbReference type="EMBL" id="MFD2470696.1"/>
    </source>
</evidence>
<keyword evidence="1" id="KW-0812">Transmembrane</keyword>
<proteinExistence type="predicted"/>
<sequence>MARLPTVGSVAENRRPGLVLAAVVFVLGWLLAAALNYFILSVSFVTPVPVGVLRTAAWLTAAVATAVSAWLAWRRLSRPGLAGFAAVTVAAAVLMASVNWVHFYATSWYAMHRPDYAEVLRYVDHLPPGEGPPRGISRLDGDAGAPVWFIRARSGIPGCAEGFAHFDGSPGSLDGAGCAIRPTVRLGDGWWWVE</sequence>
<dbReference type="EMBL" id="JBHUKS010000017">
    <property type="protein sequence ID" value="MFD2470696.1"/>
    <property type="molecule type" value="Genomic_DNA"/>
</dbReference>
<protein>
    <submittedName>
        <fullName evidence="2">Uncharacterized protein</fullName>
    </submittedName>
</protein>
<feature type="transmembrane region" description="Helical" evidence="1">
    <location>
        <begin position="18"/>
        <end position="40"/>
    </location>
</feature>
<evidence type="ECO:0000256" key="1">
    <source>
        <dbReference type="SAM" id="Phobius"/>
    </source>
</evidence>
<feature type="transmembrane region" description="Helical" evidence="1">
    <location>
        <begin position="52"/>
        <end position="73"/>
    </location>
</feature>
<dbReference type="Proteomes" id="UP001597483">
    <property type="component" value="Unassembled WGS sequence"/>
</dbReference>
<reference evidence="3" key="1">
    <citation type="journal article" date="2019" name="Int. J. Syst. Evol. Microbiol.">
        <title>The Global Catalogue of Microorganisms (GCM) 10K type strain sequencing project: providing services to taxonomists for standard genome sequencing and annotation.</title>
        <authorList>
            <consortium name="The Broad Institute Genomics Platform"/>
            <consortium name="The Broad Institute Genome Sequencing Center for Infectious Disease"/>
            <person name="Wu L."/>
            <person name="Ma J."/>
        </authorList>
    </citation>
    <scope>NUCLEOTIDE SEQUENCE [LARGE SCALE GENOMIC DNA]</scope>
    <source>
        <strain evidence="3">CGMCC 4.7641</strain>
    </source>
</reference>
<evidence type="ECO:0000313" key="3">
    <source>
        <dbReference type="Proteomes" id="UP001597483"/>
    </source>
</evidence>